<dbReference type="Gene3D" id="3.90.550.10">
    <property type="entry name" value="Spore Coat Polysaccharide Biosynthesis Protein SpsA, Chain A"/>
    <property type="match status" value="1"/>
</dbReference>
<feature type="domain" description="Glycosyltransferase 2-like" evidence="2">
    <location>
        <begin position="53"/>
        <end position="169"/>
    </location>
</feature>
<protein>
    <recommendedName>
        <fullName evidence="2">Glycosyltransferase 2-like domain-containing protein</fullName>
    </recommendedName>
</protein>
<evidence type="ECO:0000256" key="1">
    <source>
        <dbReference type="SAM" id="MobiDB-lite"/>
    </source>
</evidence>
<name>A0A2U2MXM4_9GAMM</name>
<dbReference type="EMBL" id="QFFI01000028">
    <property type="protein sequence ID" value="PWG61711.1"/>
    <property type="molecule type" value="Genomic_DNA"/>
</dbReference>
<comment type="caution">
    <text evidence="3">The sequence shown here is derived from an EMBL/GenBank/DDBJ whole genome shotgun (WGS) entry which is preliminary data.</text>
</comment>
<dbReference type="GO" id="GO:0016758">
    <property type="term" value="F:hexosyltransferase activity"/>
    <property type="evidence" value="ECO:0007669"/>
    <property type="project" value="UniProtKB-ARBA"/>
</dbReference>
<evidence type="ECO:0000259" key="2">
    <source>
        <dbReference type="Pfam" id="PF00535"/>
    </source>
</evidence>
<dbReference type="PANTHER" id="PTHR22916">
    <property type="entry name" value="GLYCOSYLTRANSFERASE"/>
    <property type="match status" value="1"/>
</dbReference>
<dbReference type="Proteomes" id="UP000245474">
    <property type="component" value="Unassembled WGS sequence"/>
</dbReference>
<dbReference type="Pfam" id="PF00535">
    <property type="entry name" value="Glycos_transf_2"/>
    <property type="match status" value="1"/>
</dbReference>
<reference evidence="3 4" key="1">
    <citation type="submission" date="2018-05" db="EMBL/GenBank/DDBJ databases">
        <title>Spiribacter halobius sp. nov., a moderately halophilic bacterium isolated from marine solar saltern.</title>
        <authorList>
            <person name="Zheng W.-S."/>
            <person name="Lu D.-C."/>
            <person name="Du Z.-J."/>
        </authorList>
    </citation>
    <scope>NUCLEOTIDE SEQUENCE [LARGE SCALE GENOMIC DNA]</scope>
    <source>
        <strain evidence="3 4">E85</strain>
    </source>
</reference>
<dbReference type="AlphaFoldDB" id="A0A2U2MXM4"/>
<sequence length="369" mass="41080">MEGGASGHERAVSMRSSEMGEIASGRGPGGRIRLRVGVMGNGAMTDFDPVTVSVVVPAYNGEAFLEEALTSAVTQTAPPAEIILVDDGSIDGTARIAKMFGPSVRYVAQENRGVAAAYNTGLKLASGQFVAFLEQDDVWEREKLECQLRAFQGCAAIGVVFCPVELRVEGGASKRDGINLLDGPGVYSFSDFFARNRILSCSTVMLRRSLVTELGGFREDMRLAFDYEMWLRMTCKYEARCVGEPLVQYRIHAGNLSCDENELAAALGSLKAIDIWAEVAARRKDVGKRRVAQRRKGLYLRLAGDYAQLRDRRRELEFLKMALSMDRFNPREWGRYIWRRIDPSLRNKGRWYVRRVGGRLRAWGTGGKV</sequence>
<dbReference type="InterPro" id="IPR001173">
    <property type="entry name" value="Glyco_trans_2-like"/>
</dbReference>
<dbReference type="InterPro" id="IPR029044">
    <property type="entry name" value="Nucleotide-diphossugar_trans"/>
</dbReference>
<keyword evidence="4" id="KW-1185">Reference proteome</keyword>
<accession>A0A2U2MXM4</accession>
<dbReference type="SUPFAM" id="SSF53448">
    <property type="entry name" value="Nucleotide-diphospho-sugar transferases"/>
    <property type="match status" value="1"/>
</dbReference>
<evidence type="ECO:0000313" key="4">
    <source>
        <dbReference type="Proteomes" id="UP000245474"/>
    </source>
</evidence>
<organism evidence="3 4">
    <name type="scientific">Sediminicurvatus halobius</name>
    <dbReference type="NCBI Taxonomy" id="2182432"/>
    <lineage>
        <taxon>Bacteria</taxon>
        <taxon>Pseudomonadati</taxon>
        <taxon>Pseudomonadota</taxon>
        <taxon>Gammaproteobacteria</taxon>
        <taxon>Chromatiales</taxon>
        <taxon>Ectothiorhodospiraceae</taxon>
        <taxon>Sediminicurvatus</taxon>
    </lineage>
</organism>
<feature type="region of interest" description="Disordered" evidence="1">
    <location>
        <begin position="1"/>
        <end position="27"/>
    </location>
</feature>
<dbReference type="PANTHER" id="PTHR22916:SF3">
    <property type="entry name" value="UDP-GLCNAC:BETAGAL BETA-1,3-N-ACETYLGLUCOSAMINYLTRANSFERASE-LIKE PROTEIN 1"/>
    <property type="match status" value="1"/>
</dbReference>
<proteinExistence type="predicted"/>
<evidence type="ECO:0000313" key="3">
    <source>
        <dbReference type="EMBL" id="PWG61711.1"/>
    </source>
</evidence>
<gene>
    <name evidence="3" type="ORF">DEM34_15230</name>
</gene>